<dbReference type="RefSeq" id="XP_040745816.1">
    <property type="nucleotide sequence ID" value="XM_040883128.1"/>
</dbReference>
<evidence type="ECO:0000313" key="2">
    <source>
        <dbReference type="Proteomes" id="UP000193922"/>
    </source>
</evidence>
<keyword evidence="2" id="KW-1185">Reference proteome</keyword>
<sequence length="153" mass="16507">MMTADTPCTPTESYSAPPKTGPTVYPMLLNELSSAIWKPSSLLGYTSPMVDIPIGYRNPDASPFSSLYVRTCQSLLAKKQYDAAQGVSYRTDDHWDLAAADSVAGNARDYAGDEGAEAKHGGYYADNGLGGQFHVLKEMGQASNGYRVREVVD</sequence>
<proteinExistence type="predicted"/>
<comment type="caution">
    <text evidence="1">The sequence shown here is derived from an EMBL/GenBank/DDBJ whole genome shotgun (WGS) entry which is preliminary data.</text>
</comment>
<dbReference type="GeneID" id="63799776"/>
<reference evidence="1 2" key="1">
    <citation type="submission" date="2016-07" db="EMBL/GenBank/DDBJ databases">
        <title>Pervasive Adenine N6-methylation of Active Genes in Fungi.</title>
        <authorList>
            <consortium name="DOE Joint Genome Institute"/>
            <person name="Mondo S.J."/>
            <person name="Dannebaum R.O."/>
            <person name="Kuo R.C."/>
            <person name="Labutti K."/>
            <person name="Haridas S."/>
            <person name="Kuo A."/>
            <person name="Salamov A."/>
            <person name="Ahrendt S.R."/>
            <person name="Lipzen A."/>
            <person name="Sullivan W."/>
            <person name="Andreopoulos W.B."/>
            <person name="Clum A."/>
            <person name="Lindquist E."/>
            <person name="Daum C."/>
            <person name="Ramamoorthy G.K."/>
            <person name="Gryganskyi A."/>
            <person name="Culley D."/>
            <person name="Magnuson J.K."/>
            <person name="James T.Y."/>
            <person name="O'Malley M.A."/>
            <person name="Stajich J.E."/>
            <person name="Spatafora J.W."/>
            <person name="Visel A."/>
            <person name="Grigoriev I.V."/>
        </authorList>
    </citation>
    <scope>NUCLEOTIDE SEQUENCE [LARGE SCALE GENOMIC DNA]</scope>
    <source>
        <strain evidence="1 2">ATCC 12442</strain>
    </source>
</reference>
<protein>
    <submittedName>
        <fullName evidence="1">Uncharacterized protein</fullName>
    </submittedName>
</protein>
<gene>
    <name evidence="1" type="ORF">DL89DRAFT_112676</name>
</gene>
<organism evidence="1 2">
    <name type="scientific">Linderina pennispora</name>
    <dbReference type="NCBI Taxonomy" id="61395"/>
    <lineage>
        <taxon>Eukaryota</taxon>
        <taxon>Fungi</taxon>
        <taxon>Fungi incertae sedis</taxon>
        <taxon>Zoopagomycota</taxon>
        <taxon>Kickxellomycotina</taxon>
        <taxon>Kickxellomycetes</taxon>
        <taxon>Kickxellales</taxon>
        <taxon>Kickxellaceae</taxon>
        <taxon>Linderina</taxon>
    </lineage>
</organism>
<evidence type="ECO:0000313" key="1">
    <source>
        <dbReference type="EMBL" id="ORX72392.1"/>
    </source>
</evidence>
<name>A0A1Y1WFY2_9FUNG</name>
<accession>A0A1Y1WFY2</accession>
<dbReference type="AlphaFoldDB" id="A0A1Y1WFY2"/>
<dbReference type="EMBL" id="MCFD01000003">
    <property type="protein sequence ID" value="ORX72392.1"/>
    <property type="molecule type" value="Genomic_DNA"/>
</dbReference>
<dbReference type="Proteomes" id="UP000193922">
    <property type="component" value="Unassembled WGS sequence"/>
</dbReference>